<evidence type="ECO:0000313" key="2">
    <source>
        <dbReference type="Proteomes" id="UP000287188"/>
    </source>
</evidence>
<sequence>MDNRWIIHVPSHTAQEVISRKLCVAPDGLGDAGTHGRRLSDRVKQGEIMNGAENAHGRYGNTGILQFVGIGLPFIT</sequence>
<reference evidence="2" key="1">
    <citation type="submission" date="2018-12" db="EMBL/GenBank/DDBJ databases">
        <title>Tengunoibacter tsumagoiensis gen. nov., sp. nov., Dictyobacter kobayashii sp. nov., D. alpinus sp. nov., and D. joshuensis sp. nov. and description of Dictyobacteraceae fam. nov. within the order Ktedonobacterales isolated from Tengu-no-mugimeshi.</title>
        <authorList>
            <person name="Wang C.M."/>
            <person name="Zheng Y."/>
            <person name="Sakai Y."/>
            <person name="Toyoda A."/>
            <person name="Minakuchi Y."/>
            <person name="Abe K."/>
            <person name="Yokota A."/>
            <person name="Yabe S."/>
        </authorList>
    </citation>
    <scope>NUCLEOTIDE SEQUENCE [LARGE SCALE GENOMIC DNA]</scope>
    <source>
        <strain evidence="2">Uno11</strain>
    </source>
</reference>
<organism evidence="1 2">
    <name type="scientific">Dictyobacter kobayashii</name>
    <dbReference type="NCBI Taxonomy" id="2014872"/>
    <lineage>
        <taxon>Bacteria</taxon>
        <taxon>Bacillati</taxon>
        <taxon>Chloroflexota</taxon>
        <taxon>Ktedonobacteria</taxon>
        <taxon>Ktedonobacterales</taxon>
        <taxon>Dictyobacteraceae</taxon>
        <taxon>Dictyobacter</taxon>
    </lineage>
</organism>
<dbReference type="EMBL" id="BIFS01000001">
    <property type="protein sequence ID" value="GCE21427.1"/>
    <property type="molecule type" value="Genomic_DNA"/>
</dbReference>
<protein>
    <submittedName>
        <fullName evidence="1">Uncharacterized protein</fullName>
    </submittedName>
</protein>
<dbReference type="Proteomes" id="UP000287188">
    <property type="component" value="Unassembled WGS sequence"/>
</dbReference>
<accession>A0A402AQQ9</accession>
<proteinExistence type="predicted"/>
<comment type="caution">
    <text evidence="1">The sequence shown here is derived from an EMBL/GenBank/DDBJ whole genome shotgun (WGS) entry which is preliminary data.</text>
</comment>
<name>A0A402AQQ9_9CHLR</name>
<gene>
    <name evidence="1" type="ORF">KDK_52270</name>
</gene>
<dbReference type="AlphaFoldDB" id="A0A402AQQ9"/>
<evidence type="ECO:0000313" key="1">
    <source>
        <dbReference type="EMBL" id="GCE21427.1"/>
    </source>
</evidence>
<keyword evidence="2" id="KW-1185">Reference proteome</keyword>